<evidence type="ECO:0000313" key="2">
    <source>
        <dbReference type="EMBL" id="MQM01618.1"/>
    </source>
</evidence>
<keyword evidence="3" id="KW-1185">Reference proteome</keyword>
<protein>
    <submittedName>
        <fullName evidence="2">Uncharacterized protein</fullName>
    </submittedName>
</protein>
<name>A0A843W3W4_COLES</name>
<sequence length="278" mass="29358">MQTQAHTQAALQAQLEAQVIGACVSTTSKDIAKSDSEREIFKHFNIDLKGEVMEKMGQPIQSKNLKKSGFSLVGSVWSKTSMAEGEAIIGEVQEIPVVQKEEEAVRIEEPVTSARRIEEIASEHIEHVGQPSGVETPSTVIASVIEEVLETFAHIEGDQSTKAKEIAIVKAVLRGMRSELGSLKKSVTGLSDLVRAQLTTLAPLAPTHPVAEEPTGGPSGPVGVKESRQSRPIDEDVIRPPGPTVEESGPPGASVEVSRPSGPVVEEVGSGPSGPGQS</sequence>
<dbReference type="AlphaFoldDB" id="A0A843W3W4"/>
<proteinExistence type="predicted"/>
<accession>A0A843W3W4</accession>
<dbReference type="EMBL" id="NMUH01002709">
    <property type="protein sequence ID" value="MQM01618.1"/>
    <property type="molecule type" value="Genomic_DNA"/>
</dbReference>
<feature type="compositionally biased region" description="Basic and acidic residues" evidence="1">
    <location>
        <begin position="225"/>
        <end position="238"/>
    </location>
</feature>
<evidence type="ECO:0000256" key="1">
    <source>
        <dbReference type="SAM" id="MobiDB-lite"/>
    </source>
</evidence>
<gene>
    <name evidence="2" type="ORF">Taro_034374</name>
</gene>
<organism evidence="2 3">
    <name type="scientific">Colocasia esculenta</name>
    <name type="common">Wild taro</name>
    <name type="synonym">Arum esculentum</name>
    <dbReference type="NCBI Taxonomy" id="4460"/>
    <lineage>
        <taxon>Eukaryota</taxon>
        <taxon>Viridiplantae</taxon>
        <taxon>Streptophyta</taxon>
        <taxon>Embryophyta</taxon>
        <taxon>Tracheophyta</taxon>
        <taxon>Spermatophyta</taxon>
        <taxon>Magnoliopsida</taxon>
        <taxon>Liliopsida</taxon>
        <taxon>Araceae</taxon>
        <taxon>Aroideae</taxon>
        <taxon>Colocasieae</taxon>
        <taxon>Colocasia</taxon>
    </lineage>
</organism>
<evidence type="ECO:0000313" key="3">
    <source>
        <dbReference type="Proteomes" id="UP000652761"/>
    </source>
</evidence>
<dbReference type="Proteomes" id="UP000652761">
    <property type="component" value="Unassembled WGS sequence"/>
</dbReference>
<comment type="caution">
    <text evidence="2">The sequence shown here is derived from an EMBL/GenBank/DDBJ whole genome shotgun (WGS) entry which is preliminary data.</text>
</comment>
<feature type="region of interest" description="Disordered" evidence="1">
    <location>
        <begin position="204"/>
        <end position="278"/>
    </location>
</feature>
<reference evidence="2" key="1">
    <citation type="submission" date="2017-07" db="EMBL/GenBank/DDBJ databases">
        <title>Taro Niue Genome Assembly and Annotation.</title>
        <authorList>
            <person name="Atibalentja N."/>
            <person name="Keating K."/>
            <person name="Fields C.J."/>
        </authorList>
    </citation>
    <scope>NUCLEOTIDE SEQUENCE</scope>
    <source>
        <strain evidence="2">Niue_2</strain>
        <tissue evidence="2">Leaf</tissue>
    </source>
</reference>